<gene>
    <name evidence="7" type="ORF">PENSUB_2650</name>
</gene>
<dbReference type="Pfam" id="PF05180">
    <property type="entry name" value="zf-DNL"/>
    <property type="match status" value="1"/>
</dbReference>
<feature type="domain" description="DNL-type" evidence="6">
    <location>
        <begin position="95"/>
        <end position="190"/>
    </location>
</feature>
<protein>
    <recommendedName>
        <fullName evidence="6">DNL-type domain-containing protein</fullName>
    </recommendedName>
</protein>
<dbReference type="EMBL" id="MNBE01000273">
    <property type="protein sequence ID" value="OKP11784.1"/>
    <property type="molecule type" value="Genomic_DNA"/>
</dbReference>
<dbReference type="Proteomes" id="UP000186955">
    <property type="component" value="Unassembled WGS sequence"/>
</dbReference>
<evidence type="ECO:0000256" key="2">
    <source>
        <dbReference type="ARBA" id="ARBA00022771"/>
    </source>
</evidence>
<name>A0A1Q5UH54_9EURO</name>
<dbReference type="InterPro" id="IPR007853">
    <property type="entry name" value="Znf_DNL-typ"/>
</dbReference>
<reference evidence="7 8" key="1">
    <citation type="submission" date="2016-10" db="EMBL/GenBank/DDBJ databases">
        <title>Genome sequence of the ascomycete fungus Penicillium subrubescens.</title>
        <authorList>
            <person name="De Vries R.P."/>
            <person name="Peng M."/>
            <person name="Dilokpimol A."/>
            <person name="Hilden K."/>
            <person name="Makela M.R."/>
            <person name="Grigoriev I."/>
            <person name="Riley R."/>
            <person name="Granchi Z."/>
        </authorList>
    </citation>
    <scope>NUCLEOTIDE SEQUENCE [LARGE SCALE GENOMIC DNA]</scope>
    <source>
        <strain evidence="7 8">CBS 132785</strain>
    </source>
</reference>
<feature type="compositionally biased region" description="Polar residues" evidence="5">
    <location>
        <begin position="62"/>
        <end position="71"/>
    </location>
</feature>
<dbReference type="GO" id="GO:0008270">
    <property type="term" value="F:zinc ion binding"/>
    <property type="evidence" value="ECO:0007669"/>
    <property type="project" value="UniProtKB-KW"/>
</dbReference>
<keyword evidence="1" id="KW-0479">Metal-binding</keyword>
<evidence type="ECO:0000256" key="3">
    <source>
        <dbReference type="ARBA" id="ARBA00022833"/>
    </source>
</evidence>
<evidence type="ECO:0000259" key="6">
    <source>
        <dbReference type="PROSITE" id="PS51501"/>
    </source>
</evidence>
<keyword evidence="3" id="KW-0862">Zinc</keyword>
<dbReference type="GO" id="GO:0006457">
    <property type="term" value="P:protein folding"/>
    <property type="evidence" value="ECO:0007669"/>
    <property type="project" value="TreeGrafter"/>
</dbReference>
<dbReference type="PROSITE" id="PS51501">
    <property type="entry name" value="ZF_DNL"/>
    <property type="match status" value="1"/>
</dbReference>
<feature type="compositionally biased region" description="Basic and acidic residues" evidence="5">
    <location>
        <begin position="72"/>
        <end position="96"/>
    </location>
</feature>
<dbReference type="PANTHER" id="PTHR20922:SF13">
    <property type="entry name" value="DNL-TYPE ZINC FINGER PROTEIN"/>
    <property type="match status" value="1"/>
</dbReference>
<dbReference type="GO" id="GO:0030150">
    <property type="term" value="P:protein import into mitochondrial matrix"/>
    <property type="evidence" value="ECO:0007669"/>
    <property type="project" value="TreeGrafter"/>
</dbReference>
<dbReference type="STRING" id="1316194.A0A1Q5UH54"/>
<keyword evidence="8" id="KW-1185">Reference proteome</keyword>
<evidence type="ECO:0000256" key="4">
    <source>
        <dbReference type="PROSITE-ProRule" id="PRU00834"/>
    </source>
</evidence>
<comment type="caution">
    <text evidence="7">The sequence shown here is derived from an EMBL/GenBank/DDBJ whole genome shotgun (WGS) entry which is preliminary data.</text>
</comment>
<keyword evidence="2 4" id="KW-0863">Zinc-finger</keyword>
<dbReference type="GO" id="GO:0005739">
    <property type="term" value="C:mitochondrion"/>
    <property type="evidence" value="ECO:0007669"/>
    <property type="project" value="TreeGrafter"/>
</dbReference>
<sequence length="201" mass="22906">MRPFTPQGLRPLRSLLSQTTTLTTTRTPPSSLRLFSSQITYPRRVISSPILSHSRRILPPTCRQNSSSSRPLTDDPSDRIETDADRQKRNEERRKNEEAYQIVFTCKPCGERSSHRMSKQGYHRGTVLIQCPSCDNRHVMSDHLGIFFDKRTTLEDLLKEKGQSLTHGHTDGNLEFWEDGTVKSFGLDGKQLLDSSSEKTS</sequence>
<dbReference type="AlphaFoldDB" id="A0A1Q5UH54"/>
<dbReference type="PANTHER" id="PTHR20922">
    <property type="entry name" value="DNL-TYPE ZINC FINGER PROTEIN"/>
    <property type="match status" value="1"/>
</dbReference>
<organism evidence="7 8">
    <name type="scientific">Penicillium subrubescens</name>
    <dbReference type="NCBI Taxonomy" id="1316194"/>
    <lineage>
        <taxon>Eukaryota</taxon>
        <taxon>Fungi</taxon>
        <taxon>Dikarya</taxon>
        <taxon>Ascomycota</taxon>
        <taxon>Pezizomycotina</taxon>
        <taxon>Eurotiomycetes</taxon>
        <taxon>Eurotiomycetidae</taxon>
        <taxon>Eurotiales</taxon>
        <taxon>Aspergillaceae</taxon>
        <taxon>Penicillium</taxon>
    </lineage>
</organism>
<accession>A0A1Q5UH54</accession>
<dbReference type="InterPro" id="IPR024158">
    <property type="entry name" value="Mt_import_TIM15"/>
</dbReference>
<evidence type="ECO:0000256" key="1">
    <source>
        <dbReference type="ARBA" id="ARBA00022723"/>
    </source>
</evidence>
<dbReference type="GO" id="GO:0051087">
    <property type="term" value="F:protein-folding chaperone binding"/>
    <property type="evidence" value="ECO:0007669"/>
    <property type="project" value="TreeGrafter"/>
</dbReference>
<evidence type="ECO:0000313" key="7">
    <source>
        <dbReference type="EMBL" id="OKP11784.1"/>
    </source>
</evidence>
<proteinExistence type="predicted"/>
<evidence type="ECO:0000256" key="5">
    <source>
        <dbReference type="SAM" id="MobiDB-lite"/>
    </source>
</evidence>
<dbReference type="GO" id="GO:0050821">
    <property type="term" value="P:protein stabilization"/>
    <property type="evidence" value="ECO:0007669"/>
    <property type="project" value="TreeGrafter"/>
</dbReference>
<evidence type="ECO:0000313" key="8">
    <source>
        <dbReference type="Proteomes" id="UP000186955"/>
    </source>
</evidence>
<feature type="region of interest" description="Disordered" evidence="5">
    <location>
        <begin position="56"/>
        <end position="96"/>
    </location>
</feature>